<gene>
    <name evidence="1" type="ORF">CEXT_733251</name>
</gene>
<dbReference type="EMBL" id="BPLR01007051">
    <property type="protein sequence ID" value="GIY14246.1"/>
    <property type="molecule type" value="Genomic_DNA"/>
</dbReference>
<organism evidence="1 2">
    <name type="scientific">Caerostris extrusa</name>
    <name type="common">Bark spider</name>
    <name type="synonym">Caerostris bankana</name>
    <dbReference type="NCBI Taxonomy" id="172846"/>
    <lineage>
        <taxon>Eukaryota</taxon>
        <taxon>Metazoa</taxon>
        <taxon>Ecdysozoa</taxon>
        <taxon>Arthropoda</taxon>
        <taxon>Chelicerata</taxon>
        <taxon>Arachnida</taxon>
        <taxon>Araneae</taxon>
        <taxon>Araneomorphae</taxon>
        <taxon>Entelegynae</taxon>
        <taxon>Araneoidea</taxon>
        <taxon>Araneidae</taxon>
        <taxon>Caerostris</taxon>
    </lineage>
</organism>
<protein>
    <submittedName>
        <fullName evidence="1">Uncharacterized protein</fullName>
    </submittedName>
</protein>
<name>A0AAV4R1Q9_CAEEX</name>
<sequence length="83" mass="9909">MFASFHFLNPENDHFITRRMISGISRYIKRSAEMSVSRYKKVKLELCSYPYRLYIFGWTIIWTHNPFTRVLADDTANQITVKS</sequence>
<proteinExistence type="predicted"/>
<accession>A0AAV4R1Q9</accession>
<dbReference type="AlphaFoldDB" id="A0AAV4R1Q9"/>
<reference evidence="1 2" key="1">
    <citation type="submission" date="2021-06" db="EMBL/GenBank/DDBJ databases">
        <title>Caerostris extrusa draft genome.</title>
        <authorList>
            <person name="Kono N."/>
            <person name="Arakawa K."/>
        </authorList>
    </citation>
    <scope>NUCLEOTIDE SEQUENCE [LARGE SCALE GENOMIC DNA]</scope>
</reference>
<keyword evidence="2" id="KW-1185">Reference proteome</keyword>
<evidence type="ECO:0000313" key="1">
    <source>
        <dbReference type="EMBL" id="GIY14246.1"/>
    </source>
</evidence>
<dbReference type="Proteomes" id="UP001054945">
    <property type="component" value="Unassembled WGS sequence"/>
</dbReference>
<evidence type="ECO:0000313" key="2">
    <source>
        <dbReference type="Proteomes" id="UP001054945"/>
    </source>
</evidence>
<comment type="caution">
    <text evidence="1">The sequence shown here is derived from an EMBL/GenBank/DDBJ whole genome shotgun (WGS) entry which is preliminary data.</text>
</comment>